<protein>
    <submittedName>
        <fullName evidence="1">Uncharacterized protein</fullName>
    </submittedName>
</protein>
<accession>A0A2M6W4A4</accession>
<organism evidence="1 2">
    <name type="scientific">Candidatus Magasanikbacteria bacterium CG10_big_fil_rev_8_21_14_0_10_40_10</name>
    <dbReference type="NCBI Taxonomy" id="1974648"/>
    <lineage>
        <taxon>Bacteria</taxon>
        <taxon>Candidatus Magasanikiibacteriota</taxon>
    </lineage>
</organism>
<evidence type="ECO:0000313" key="1">
    <source>
        <dbReference type="EMBL" id="PIT87560.1"/>
    </source>
</evidence>
<dbReference type="AlphaFoldDB" id="A0A2M6W4A4"/>
<gene>
    <name evidence="1" type="ORF">COU31_02230</name>
</gene>
<evidence type="ECO:0000313" key="2">
    <source>
        <dbReference type="Proteomes" id="UP000231183"/>
    </source>
</evidence>
<feature type="non-terminal residue" evidence="1">
    <location>
        <position position="1"/>
    </location>
</feature>
<proteinExistence type="predicted"/>
<comment type="caution">
    <text evidence="1">The sequence shown here is derived from an EMBL/GenBank/DDBJ whole genome shotgun (WGS) entry which is preliminary data.</text>
</comment>
<reference evidence="2" key="1">
    <citation type="submission" date="2017-09" db="EMBL/GenBank/DDBJ databases">
        <title>Depth-based differentiation of microbial function through sediment-hosted aquifers and enrichment of novel symbionts in the deep terrestrial subsurface.</title>
        <authorList>
            <person name="Probst A.J."/>
            <person name="Ladd B."/>
            <person name="Jarett J.K."/>
            <person name="Geller-Mcgrath D.E."/>
            <person name="Sieber C.M.K."/>
            <person name="Emerson J.B."/>
            <person name="Anantharaman K."/>
            <person name="Thomas B.C."/>
            <person name="Malmstrom R."/>
            <person name="Stieglmeier M."/>
            <person name="Klingl A."/>
            <person name="Woyke T."/>
            <person name="Ryan C.M."/>
            <person name="Banfield J.F."/>
        </authorList>
    </citation>
    <scope>NUCLEOTIDE SEQUENCE [LARGE SCALE GENOMIC DNA]</scope>
</reference>
<sequence>KNTVLEYHIICLYCAKKTQKRYTLYMEETKDQIRGGIDFEESIIEVLANDIFEMKELGSISKKSRDDVVLLLTKMKDDSITNINVRTH</sequence>
<dbReference type="EMBL" id="PFBX01000021">
    <property type="protein sequence ID" value="PIT87560.1"/>
    <property type="molecule type" value="Genomic_DNA"/>
</dbReference>
<dbReference type="Proteomes" id="UP000231183">
    <property type="component" value="Unassembled WGS sequence"/>
</dbReference>
<name>A0A2M6W4A4_9BACT</name>